<organism evidence="4 5">
    <name type="scientific">Plasmodium gonderi</name>
    <dbReference type="NCBI Taxonomy" id="77519"/>
    <lineage>
        <taxon>Eukaryota</taxon>
        <taxon>Sar</taxon>
        <taxon>Alveolata</taxon>
        <taxon>Apicomplexa</taxon>
        <taxon>Aconoidasida</taxon>
        <taxon>Haemosporida</taxon>
        <taxon>Plasmodiidae</taxon>
        <taxon>Plasmodium</taxon>
        <taxon>Plasmodium (Plasmodium)</taxon>
    </lineage>
</organism>
<evidence type="ECO:0000313" key="4">
    <source>
        <dbReference type="EMBL" id="GAW82408.1"/>
    </source>
</evidence>
<dbReference type="AlphaFoldDB" id="A0A1Y1JL93"/>
<evidence type="ECO:0000256" key="1">
    <source>
        <dbReference type="ARBA" id="ARBA00004173"/>
    </source>
</evidence>
<dbReference type="Proteomes" id="UP000195521">
    <property type="component" value="Unassembled WGS sequence"/>
</dbReference>
<gene>
    <name evidence="4" type="ORF">PGO_124060</name>
</gene>
<dbReference type="InterPro" id="IPR048280">
    <property type="entry name" value="COX6B-like"/>
</dbReference>
<dbReference type="GO" id="GO:0005739">
    <property type="term" value="C:mitochondrion"/>
    <property type="evidence" value="ECO:0007669"/>
    <property type="project" value="UniProtKB-SubCell"/>
</dbReference>
<name>A0A1Y1JL93_PLAGO</name>
<proteinExistence type="predicted"/>
<reference evidence="5" key="1">
    <citation type="submission" date="2017-04" db="EMBL/GenBank/DDBJ databases">
        <title>Plasmodium gonderi genome.</title>
        <authorList>
            <person name="Arisue N."/>
            <person name="Honma H."/>
            <person name="Kawai S."/>
            <person name="Tougan T."/>
            <person name="Tanabe K."/>
            <person name="Horii T."/>
        </authorList>
    </citation>
    <scope>NUCLEOTIDE SEQUENCE [LARGE SCALE GENOMIC DNA]</scope>
    <source>
        <strain evidence="5">ATCC 30045</strain>
    </source>
</reference>
<keyword evidence="3" id="KW-1015">Disulfide bond</keyword>
<comment type="caution">
    <text evidence="4">The sequence shown here is derived from an EMBL/GenBank/DDBJ whole genome shotgun (WGS) entry which is preliminary data.</text>
</comment>
<dbReference type="GeneID" id="39749145"/>
<keyword evidence="5" id="KW-1185">Reference proteome</keyword>
<evidence type="ECO:0000256" key="2">
    <source>
        <dbReference type="ARBA" id="ARBA00023128"/>
    </source>
</evidence>
<evidence type="ECO:0000256" key="3">
    <source>
        <dbReference type="ARBA" id="ARBA00023157"/>
    </source>
</evidence>
<evidence type="ECO:0000313" key="5">
    <source>
        <dbReference type="Proteomes" id="UP000195521"/>
    </source>
</evidence>
<dbReference type="RefSeq" id="XP_028544997.1">
    <property type="nucleotide sequence ID" value="XM_028689196.1"/>
</dbReference>
<keyword evidence="2" id="KW-0496">Mitochondrion</keyword>
<dbReference type="OrthoDB" id="368431at2759"/>
<dbReference type="OMA" id="NYEKCME"/>
<protein>
    <submittedName>
        <fullName evidence="4">Uncharacterized protein</fullName>
    </submittedName>
</protein>
<dbReference type="EMBL" id="BDQF01000013">
    <property type="protein sequence ID" value="GAW82408.1"/>
    <property type="molecule type" value="Genomic_DNA"/>
</dbReference>
<sequence length="84" mass="9710">MNKDMDLMKPYFPAVLKGCESVSDKFFSCLNENLQPYGNEQSASEGINRCQPLKLNYEKCMEEKLKKVKKNSLMFLTSYKGNNE</sequence>
<accession>A0A1Y1JL93</accession>
<dbReference type="Pfam" id="PF02297">
    <property type="entry name" value="COX6B"/>
    <property type="match status" value="1"/>
</dbReference>
<comment type="subcellular location">
    <subcellularLocation>
        <location evidence="1">Mitochondrion</location>
    </subcellularLocation>
</comment>